<evidence type="ECO:0000313" key="1">
    <source>
        <dbReference type="EMBL" id="CEI61450.1"/>
    </source>
</evidence>
<protein>
    <submittedName>
        <fullName evidence="1">Uncharacterized protein</fullName>
    </submittedName>
</protein>
<evidence type="ECO:0000313" key="2">
    <source>
        <dbReference type="Proteomes" id="UP000245910"/>
    </source>
</evidence>
<keyword evidence="2" id="KW-1185">Reference proteome</keyword>
<dbReference type="AlphaFoldDB" id="A0A2L2TLZ4"/>
<dbReference type="EMBL" id="LN649230">
    <property type="protein sequence ID" value="CEI61450.1"/>
    <property type="molecule type" value="Genomic_DNA"/>
</dbReference>
<dbReference type="OrthoDB" id="10581269at2759"/>
<organism evidence="1 2">
    <name type="scientific">Fusarium venenatum</name>
    <dbReference type="NCBI Taxonomy" id="56646"/>
    <lineage>
        <taxon>Eukaryota</taxon>
        <taxon>Fungi</taxon>
        <taxon>Dikarya</taxon>
        <taxon>Ascomycota</taxon>
        <taxon>Pezizomycotina</taxon>
        <taxon>Sordariomycetes</taxon>
        <taxon>Hypocreomycetidae</taxon>
        <taxon>Hypocreales</taxon>
        <taxon>Nectriaceae</taxon>
        <taxon>Fusarium</taxon>
    </lineage>
</organism>
<accession>A0A2L2TLZ4</accession>
<proteinExistence type="predicted"/>
<name>A0A2L2TLZ4_9HYPO</name>
<dbReference type="Proteomes" id="UP000245910">
    <property type="component" value="Chromosome II"/>
</dbReference>
<reference evidence="2" key="1">
    <citation type="submission" date="2014-10" db="EMBL/GenBank/DDBJ databases">
        <authorList>
            <person name="King R."/>
        </authorList>
    </citation>
    <scope>NUCLEOTIDE SEQUENCE [LARGE SCALE GENOMIC DNA]</scope>
    <source>
        <strain evidence="2">A3/5</strain>
    </source>
</reference>
<sequence>MSDNNSMKFPLVPPSEGVVPDQGIVPNRDAFLNLDVFPGQDIFPGEALCPAPVGDQGQHLPEGMYRIPQDADFIPKEEIGFRLFARQLQRFHASGLDNKNRRRITPADIQLAQEMEPNTGPMFYHDGTNWPADWVVEEGNGVTKELADAKAKEFEQGLINHRMFGFFLFQDLAAYIDLNAVFD</sequence>